<dbReference type="InterPro" id="IPR000835">
    <property type="entry name" value="HTH_MarR-typ"/>
</dbReference>
<reference evidence="2 3" key="1">
    <citation type="submission" date="2015-02" db="EMBL/GenBank/DDBJ databases">
        <title>Draft genome sequences of ten Microbacterium spp. with emphasis on heavy metal contaminated environments.</title>
        <authorList>
            <person name="Corretto E."/>
        </authorList>
    </citation>
    <scope>NUCLEOTIDE SEQUENCE [LARGE SCALE GENOMIC DNA]</scope>
    <source>
        <strain evidence="2 3">DSM 8608</strain>
    </source>
</reference>
<organism evidence="2 3">
    <name type="scientific">Microbacterium trichothecenolyticum</name>
    <name type="common">Aureobacterium trichothecenolyticum</name>
    <dbReference type="NCBI Taxonomy" id="69370"/>
    <lineage>
        <taxon>Bacteria</taxon>
        <taxon>Bacillati</taxon>
        <taxon>Actinomycetota</taxon>
        <taxon>Actinomycetes</taxon>
        <taxon>Micrococcales</taxon>
        <taxon>Microbacteriaceae</taxon>
        <taxon>Microbacterium</taxon>
    </lineage>
</organism>
<dbReference type="PANTHER" id="PTHR33164:SF57">
    <property type="entry name" value="MARR-FAMILY TRANSCRIPTIONAL REGULATOR"/>
    <property type="match status" value="1"/>
</dbReference>
<dbReference type="SMART" id="SM00347">
    <property type="entry name" value="HTH_MARR"/>
    <property type="match status" value="1"/>
</dbReference>
<protein>
    <submittedName>
        <fullName evidence="2">MarR family protein</fullName>
    </submittedName>
</protein>
<evidence type="ECO:0000259" key="1">
    <source>
        <dbReference type="PROSITE" id="PS50995"/>
    </source>
</evidence>
<evidence type="ECO:0000313" key="2">
    <source>
        <dbReference type="EMBL" id="KJL41108.1"/>
    </source>
</evidence>
<dbReference type="InterPro" id="IPR039422">
    <property type="entry name" value="MarR/SlyA-like"/>
</dbReference>
<dbReference type="PANTHER" id="PTHR33164">
    <property type="entry name" value="TRANSCRIPTIONAL REGULATOR, MARR FAMILY"/>
    <property type="match status" value="1"/>
</dbReference>
<dbReference type="Proteomes" id="UP000034098">
    <property type="component" value="Unassembled WGS sequence"/>
</dbReference>
<gene>
    <name evidence="2" type="ORF">RS82_03024</name>
</gene>
<dbReference type="OrthoDB" id="5143514at2"/>
<dbReference type="AlphaFoldDB" id="A0A0M2H481"/>
<dbReference type="Gene3D" id="1.10.10.10">
    <property type="entry name" value="Winged helix-like DNA-binding domain superfamily/Winged helix DNA-binding domain"/>
    <property type="match status" value="1"/>
</dbReference>
<dbReference type="EMBL" id="JYJA01000038">
    <property type="protein sequence ID" value="KJL41108.1"/>
    <property type="molecule type" value="Genomic_DNA"/>
</dbReference>
<dbReference type="PATRIC" id="fig|69370.6.peg.3078"/>
<dbReference type="GO" id="GO:0006950">
    <property type="term" value="P:response to stress"/>
    <property type="evidence" value="ECO:0007669"/>
    <property type="project" value="TreeGrafter"/>
</dbReference>
<dbReference type="RefSeq" id="WP_045300839.1">
    <property type="nucleotide sequence ID" value="NZ_JYJA01000038.1"/>
</dbReference>
<dbReference type="Pfam" id="PF12802">
    <property type="entry name" value="MarR_2"/>
    <property type="match status" value="1"/>
</dbReference>
<dbReference type="GO" id="GO:0003700">
    <property type="term" value="F:DNA-binding transcription factor activity"/>
    <property type="evidence" value="ECO:0007669"/>
    <property type="project" value="InterPro"/>
</dbReference>
<dbReference type="PROSITE" id="PS50995">
    <property type="entry name" value="HTH_MARR_2"/>
    <property type="match status" value="1"/>
</dbReference>
<dbReference type="InterPro" id="IPR036388">
    <property type="entry name" value="WH-like_DNA-bd_sf"/>
</dbReference>
<comment type="caution">
    <text evidence="2">The sequence shown here is derived from an EMBL/GenBank/DDBJ whole genome shotgun (WGS) entry which is preliminary data.</text>
</comment>
<keyword evidence="3" id="KW-1185">Reference proteome</keyword>
<dbReference type="SUPFAM" id="SSF46785">
    <property type="entry name" value="Winged helix' DNA-binding domain"/>
    <property type="match status" value="1"/>
</dbReference>
<feature type="domain" description="HTH marR-type" evidence="1">
    <location>
        <begin position="2"/>
        <end position="139"/>
    </location>
</feature>
<proteinExistence type="predicted"/>
<evidence type="ECO:0000313" key="3">
    <source>
        <dbReference type="Proteomes" id="UP000034098"/>
    </source>
</evidence>
<accession>A0A0M2H481</accession>
<sequence>MSDRLTFTLHELIAEIDAFADTALQAGWGVTFNHFQFLAVLYDHEPVDMTTLARCLGVTKAAVSKRVPALVEDGWITAASQPGAGRSILLSLTPKGTALVRDAGEVLEREFAAMLTHPSLAGDPIDAPRMNAQLVALTAFIQQQPAPGPRAVHHPQETLA</sequence>
<name>A0A0M2H481_MICTR</name>
<dbReference type="InterPro" id="IPR036390">
    <property type="entry name" value="WH_DNA-bd_sf"/>
</dbReference>